<sequence>MPRPAKSPPPTTFYLLPLNFPTLQPHEAPIPPAMEDIDDILREFDSQNAPSNAKDYDDLLKWWINERAAPEILQYQEDLVERIMTRVRRQIEQIEDQTGNLDPRSNFQLIIVQTELERVKFLIRSYLRTRISKIDKHALHILSTPTIRHLLSISEQTYLRTHQALLNELYLSSFLKNFPGNLKRLDDSAGGLTMVEEPDLEGAVFLRVVRDVNVAIAWENGEALDMRAGDVYVIRYSAVREAVGRGDVELI</sequence>
<evidence type="ECO:0000313" key="9">
    <source>
        <dbReference type="EMBL" id="RVD85901.1"/>
    </source>
</evidence>
<reference evidence="9 10" key="1">
    <citation type="submission" date="2019-01" db="EMBL/GenBank/DDBJ databases">
        <title>Intercellular communication is required for trap formation in the nematode-trapping fungus Duddingtonia flagrans.</title>
        <authorList>
            <person name="Youssar L."/>
            <person name="Wernet V."/>
            <person name="Hensel N."/>
            <person name="Hildebrandt H.-G."/>
            <person name="Fischer R."/>
        </authorList>
    </citation>
    <scope>NUCLEOTIDE SEQUENCE [LARGE SCALE GENOMIC DNA]</scope>
    <source>
        <strain evidence="9 10">CBS H-5679</strain>
    </source>
</reference>
<dbReference type="SUPFAM" id="SSF158573">
    <property type="entry name" value="GINS helical bundle-like"/>
    <property type="match status" value="1"/>
</dbReference>
<keyword evidence="5 6" id="KW-0539">Nucleus</keyword>
<dbReference type="PANTHER" id="PTHR21206">
    <property type="entry name" value="SLD5 PROTEIN"/>
    <property type="match status" value="1"/>
</dbReference>
<evidence type="ECO:0000256" key="4">
    <source>
        <dbReference type="ARBA" id="ARBA00022705"/>
    </source>
</evidence>
<dbReference type="CDD" id="cd21692">
    <property type="entry name" value="GINS_B_Sld5"/>
    <property type="match status" value="1"/>
</dbReference>
<dbReference type="AlphaFoldDB" id="A0A437A412"/>
<evidence type="ECO:0000256" key="6">
    <source>
        <dbReference type="PIRNR" id="PIRNR007764"/>
    </source>
</evidence>
<dbReference type="PIRSF" id="PIRSF007764">
    <property type="entry name" value="Sld5"/>
    <property type="match status" value="1"/>
</dbReference>
<comment type="similarity">
    <text evidence="2 6">Belongs to the GINS4/SLD5 family.</text>
</comment>
<dbReference type="Gene3D" id="1.20.58.1030">
    <property type="match status" value="1"/>
</dbReference>
<evidence type="ECO:0000256" key="3">
    <source>
        <dbReference type="ARBA" id="ARBA00014804"/>
    </source>
</evidence>
<dbReference type="OrthoDB" id="338231at2759"/>
<evidence type="ECO:0000259" key="7">
    <source>
        <dbReference type="Pfam" id="PF05916"/>
    </source>
</evidence>
<dbReference type="PANTHER" id="PTHR21206:SF0">
    <property type="entry name" value="DNA REPLICATION COMPLEX GINS PROTEIN SLD5"/>
    <property type="match status" value="1"/>
</dbReference>
<dbReference type="InterPro" id="IPR008591">
    <property type="entry name" value="GINS_Sld5"/>
</dbReference>
<dbReference type="InterPro" id="IPR036224">
    <property type="entry name" value="GINS_bundle-like_dom_sf"/>
</dbReference>
<dbReference type="GeneID" id="93586514"/>
<gene>
    <name evidence="9" type="ORF">DFL_004203</name>
</gene>
<dbReference type="InterPro" id="IPR038749">
    <property type="entry name" value="Sld5_GINS_A"/>
</dbReference>
<dbReference type="InterPro" id="IPR031633">
    <property type="entry name" value="SLD5_C"/>
</dbReference>
<evidence type="ECO:0000256" key="5">
    <source>
        <dbReference type="ARBA" id="ARBA00023242"/>
    </source>
</evidence>
<comment type="function">
    <text evidence="6">The GINS complex plays an essential role in the initiation of DNA replication.</text>
</comment>
<dbReference type="Pfam" id="PF16922">
    <property type="entry name" value="SLD5_C"/>
    <property type="match status" value="1"/>
</dbReference>
<evidence type="ECO:0000313" key="10">
    <source>
        <dbReference type="Proteomes" id="UP000283090"/>
    </source>
</evidence>
<dbReference type="VEuPathDB" id="FungiDB:DFL_004203"/>
<dbReference type="Pfam" id="PF05916">
    <property type="entry name" value="Sld5"/>
    <property type="match status" value="1"/>
</dbReference>
<comment type="caution">
    <text evidence="9">The sequence shown here is derived from an EMBL/GenBank/DDBJ whole genome shotgun (WGS) entry which is preliminary data.</text>
</comment>
<accession>A0A437A412</accession>
<dbReference type="RefSeq" id="XP_067491445.1">
    <property type="nucleotide sequence ID" value="XM_067633259.1"/>
</dbReference>
<dbReference type="GO" id="GO:0000811">
    <property type="term" value="C:GINS complex"/>
    <property type="evidence" value="ECO:0007669"/>
    <property type="project" value="UniProtKB-UniRule"/>
</dbReference>
<dbReference type="Gene3D" id="3.40.5.60">
    <property type="match status" value="1"/>
</dbReference>
<dbReference type="GO" id="GO:0000727">
    <property type="term" value="P:double-strand break repair via break-induced replication"/>
    <property type="evidence" value="ECO:0007669"/>
    <property type="project" value="TreeGrafter"/>
</dbReference>
<evidence type="ECO:0000256" key="1">
    <source>
        <dbReference type="ARBA" id="ARBA00004123"/>
    </source>
</evidence>
<dbReference type="GO" id="GO:0006261">
    <property type="term" value="P:DNA-templated DNA replication"/>
    <property type="evidence" value="ECO:0007669"/>
    <property type="project" value="InterPro"/>
</dbReference>
<feature type="domain" description="GINS subunit" evidence="7">
    <location>
        <begin position="93"/>
        <end position="172"/>
    </location>
</feature>
<evidence type="ECO:0000256" key="2">
    <source>
        <dbReference type="ARBA" id="ARBA00008187"/>
    </source>
</evidence>
<dbReference type="EMBL" id="SAEB01000006">
    <property type="protein sequence ID" value="RVD85901.1"/>
    <property type="molecule type" value="Genomic_DNA"/>
</dbReference>
<keyword evidence="4 6" id="KW-0235">DNA replication</keyword>
<protein>
    <recommendedName>
        <fullName evidence="3 6">DNA replication complex GINS protein SLD5</fullName>
    </recommendedName>
</protein>
<dbReference type="SUPFAM" id="SSF160059">
    <property type="entry name" value="PriA/YqbF domain"/>
    <property type="match status" value="1"/>
</dbReference>
<dbReference type="CDD" id="cd11711">
    <property type="entry name" value="GINS_A_Sld5"/>
    <property type="match status" value="1"/>
</dbReference>
<evidence type="ECO:0000259" key="8">
    <source>
        <dbReference type="Pfam" id="PF16922"/>
    </source>
</evidence>
<comment type="subcellular location">
    <subcellularLocation>
        <location evidence="1 6">Nucleus</location>
    </subcellularLocation>
</comment>
<name>A0A437A412_ARTFL</name>
<dbReference type="Proteomes" id="UP000283090">
    <property type="component" value="Unassembled WGS sequence"/>
</dbReference>
<dbReference type="InterPro" id="IPR021151">
    <property type="entry name" value="GINS_A"/>
</dbReference>
<keyword evidence="10" id="KW-1185">Reference proteome</keyword>
<dbReference type="STRING" id="97331.A0A437A412"/>
<proteinExistence type="inferred from homology"/>
<organism evidence="9 10">
    <name type="scientific">Arthrobotrys flagrans</name>
    <name type="common">Nematode-trapping fungus</name>
    <name type="synonym">Trichothecium flagrans</name>
    <dbReference type="NCBI Taxonomy" id="97331"/>
    <lineage>
        <taxon>Eukaryota</taxon>
        <taxon>Fungi</taxon>
        <taxon>Dikarya</taxon>
        <taxon>Ascomycota</taxon>
        <taxon>Pezizomycotina</taxon>
        <taxon>Orbiliomycetes</taxon>
        <taxon>Orbiliales</taxon>
        <taxon>Orbiliaceae</taxon>
        <taxon>Arthrobotrys</taxon>
    </lineage>
</organism>
<feature type="domain" description="DNA replication complex GINS protein SLD5 C-terminal" evidence="8">
    <location>
        <begin position="198"/>
        <end position="251"/>
    </location>
</feature>